<evidence type="ECO:0000313" key="1">
    <source>
        <dbReference type="EMBL" id="SEO39005.1"/>
    </source>
</evidence>
<evidence type="ECO:0000313" key="2">
    <source>
        <dbReference type="Proteomes" id="UP000199300"/>
    </source>
</evidence>
<proteinExistence type="predicted"/>
<dbReference type="STRING" id="872970.SAMN04488134_1079"/>
<dbReference type="EMBL" id="FODJ01000007">
    <property type="protein sequence ID" value="SEO39005.1"/>
    <property type="molecule type" value="Genomic_DNA"/>
</dbReference>
<protein>
    <recommendedName>
        <fullName evidence="3">DUF327 domain-containing protein</fullName>
    </recommendedName>
</protein>
<organism evidence="1 2">
    <name type="scientific">Amphibacillus marinus</name>
    <dbReference type="NCBI Taxonomy" id="872970"/>
    <lineage>
        <taxon>Bacteria</taxon>
        <taxon>Bacillati</taxon>
        <taxon>Bacillota</taxon>
        <taxon>Bacilli</taxon>
        <taxon>Bacillales</taxon>
        <taxon>Bacillaceae</taxon>
        <taxon>Amphibacillus</taxon>
    </lineage>
</organism>
<dbReference type="OrthoDB" id="1680946at2"/>
<dbReference type="Gene3D" id="1.20.120.490">
    <property type="entry name" value="Hypothetical protein TM1646-like domain"/>
    <property type="match status" value="1"/>
</dbReference>
<name>A0A1H8PAQ7_9BACI</name>
<gene>
    <name evidence="1" type="ORF">SAMN04488134_1079</name>
</gene>
<dbReference type="InterPro" id="IPR005585">
    <property type="entry name" value="DUF327"/>
</dbReference>
<dbReference type="Pfam" id="PF03885">
    <property type="entry name" value="DUF327"/>
    <property type="match status" value="1"/>
</dbReference>
<accession>A0A1H8PAQ7</accession>
<dbReference type="Proteomes" id="UP000199300">
    <property type="component" value="Unassembled WGS sequence"/>
</dbReference>
<dbReference type="RefSeq" id="WP_091497694.1">
    <property type="nucleotide sequence ID" value="NZ_FODJ01000007.1"/>
</dbReference>
<reference evidence="1 2" key="1">
    <citation type="submission" date="2016-10" db="EMBL/GenBank/DDBJ databases">
        <authorList>
            <person name="de Groot N.N."/>
        </authorList>
    </citation>
    <scope>NUCLEOTIDE SEQUENCE [LARGE SCALE GENOMIC DNA]</scope>
    <source>
        <strain evidence="1 2">CGMCC 1.10434</strain>
    </source>
</reference>
<keyword evidence="2" id="KW-1185">Reference proteome</keyword>
<dbReference type="SUPFAM" id="SSF158397">
    <property type="entry name" value="TM1646-like"/>
    <property type="match status" value="1"/>
</dbReference>
<sequence length="146" mass="16741">MKINKDIHAQVDQTKFNQISQPAKGLNFDAMVATQAQKLQGYELELLMKGITLQGEKLMRYRTIRELAKFKRLVKDFVREAVGFGLDLSHSHSFNLHSSNRRLTLVKQIDEKLIEITESVLENEKKSIDLLDVIGEIKGLLINLYS</sequence>
<evidence type="ECO:0008006" key="3">
    <source>
        <dbReference type="Google" id="ProtNLM"/>
    </source>
</evidence>
<dbReference type="AlphaFoldDB" id="A0A1H8PAQ7"/>
<dbReference type="InterPro" id="IPR024042">
    <property type="entry name" value="TM1646-like_dom_sf"/>
</dbReference>